<comment type="caution">
    <text evidence="3">The sequence shown here is derived from an EMBL/GenBank/DDBJ whole genome shotgun (WGS) entry which is preliminary data.</text>
</comment>
<name>A0A6A8MD27_9FIRM</name>
<organism evidence="3">
    <name type="scientific">Baileyella intestinalis</name>
    <dbReference type="NCBI Taxonomy" id="2606709"/>
    <lineage>
        <taxon>Bacteria</taxon>
        <taxon>Bacillati</taxon>
        <taxon>Bacillota</taxon>
        <taxon>Clostridia</taxon>
        <taxon>Peptostreptococcales</taxon>
        <taxon>Anaerovoracaceae</taxon>
        <taxon>Baileyella</taxon>
    </lineage>
</organism>
<dbReference type="InterPro" id="IPR014710">
    <property type="entry name" value="RmlC-like_jellyroll"/>
</dbReference>
<dbReference type="InterPro" id="IPR013096">
    <property type="entry name" value="Cupin_2"/>
</dbReference>
<dbReference type="EMBL" id="VUNB01000006">
    <property type="protein sequence ID" value="MST69546.1"/>
    <property type="molecule type" value="Genomic_DNA"/>
</dbReference>
<dbReference type="Gene3D" id="2.60.120.10">
    <property type="entry name" value="Jelly Rolls"/>
    <property type="match status" value="1"/>
</dbReference>
<sequence>MSWIRRSENLTTKDRIAVQDGPGHMIARSLIESDGELNHKGRLLARNTLEKDCGVGWHIHEGDTEIYIMLKGEAEYNDNGTVTTLHPGDVTFTGNGEGHSITNRKDEPVEFIALILYV</sequence>
<gene>
    <name evidence="3" type="ORF">FYJ66_08110</name>
</gene>
<evidence type="ECO:0000259" key="2">
    <source>
        <dbReference type="Pfam" id="PF07883"/>
    </source>
</evidence>
<feature type="domain" description="Cupin type-2" evidence="2">
    <location>
        <begin position="50"/>
        <end position="113"/>
    </location>
</feature>
<dbReference type="PANTHER" id="PTHR35848">
    <property type="entry name" value="OXALATE-BINDING PROTEIN"/>
    <property type="match status" value="1"/>
</dbReference>
<dbReference type="CDD" id="cd02221">
    <property type="entry name" value="cupin_TM1287-like"/>
    <property type="match status" value="1"/>
</dbReference>
<evidence type="ECO:0000313" key="3">
    <source>
        <dbReference type="EMBL" id="MST69546.1"/>
    </source>
</evidence>
<keyword evidence="1" id="KW-0479">Metal-binding</keyword>
<evidence type="ECO:0000256" key="1">
    <source>
        <dbReference type="ARBA" id="ARBA00022723"/>
    </source>
</evidence>
<dbReference type="AlphaFoldDB" id="A0A6A8MD27"/>
<dbReference type="Pfam" id="PF07883">
    <property type="entry name" value="Cupin_2"/>
    <property type="match status" value="1"/>
</dbReference>
<dbReference type="RefSeq" id="WP_154573017.1">
    <property type="nucleotide sequence ID" value="NZ_JAQXPA010000085.1"/>
</dbReference>
<dbReference type="SUPFAM" id="SSF51182">
    <property type="entry name" value="RmlC-like cupins"/>
    <property type="match status" value="1"/>
</dbReference>
<accession>A0A6A8MD27</accession>
<dbReference type="PANTHER" id="PTHR35848:SF6">
    <property type="entry name" value="CUPIN TYPE-2 DOMAIN-CONTAINING PROTEIN"/>
    <property type="match status" value="1"/>
</dbReference>
<dbReference type="GO" id="GO:0046872">
    <property type="term" value="F:metal ion binding"/>
    <property type="evidence" value="ECO:0007669"/>
    <property type="project" value="UniProtKB-KW"/>
</dbReference>
<dbReference type="InterPro" id="IPR051610">
    <property type="entry name" value="GPI/OXD"/>
</dbReference>
<reference evidence="3" key="1">
    <citation type="submission" date="2019-09" db="EMBL/GenBank/DDBJ databases">
        <title>In-depth cultivation of the pig gut microbiome towards novel bacterial diversity and tailored functional studies.</title>
        <authorList>
            <person name="Wylensek D."/>
            <person name="Hitch T.C.A."/>
            <person name="Clavel T."/>
        </authorList>
    </citation>
    <scope>NUCLEOTIDE SEQUENCE</scope>
    <source>
        <strain evidence="3">RF-744-FAT-WT-3</strain>
    </source>
</reference>
<proteinExistence type="predicted"/>
<dbReference type="InterPro" id="IPR011051">
    <property type="entry name" value="RmlC_Cupin_sf"/>
</dbReference>
<protein>
    <submittedName>
        <fullName evidence="3">Cupin domain-containing protein</fullName>
    </submittedName>
</protein>